<dbReference type="AlphaFoldDB" id="V6M9L2"/>
<evidence type="ECO:0000256" key="2">
    <source>
        <dbReference type="ARBA" id="ARBA00007886"/>
    </source>
</evidence>
<dbReference type="Gene3D" id="3.30.300.210">
    <property type="entry name" value="Nutrient germinant receptor protein C, domain 3"/>
    <property type="match status" value="1"/>
</dbReference>
<evidence type="ECO:0008006" key="12">
    <source>
        <dbReference type="Google" id="ProtNLM"/>
    </source>
</evidence>
<dbReference type="GO" id="GO:0016020">
    <property type="term" value="C:membrane"/>
    <property type="evidence" value="ECO:0007669"/>
    <property type="project" value="UniProtKB-SubCell"/>
</dbReference>
<dbReference type="OrthoDB" id="2592518at2"/>
<keyword evidence="5" id="KW-0472">Membrane</keyword>
<keyword evidence="3" id="KW-0309">Germination</keyword>
<dbReference type="InterPro" id="IPR046953">
    <property type="entry name" value="Spore_GerAC-like_C"/>
</dbReference>
<dbReference type="EMBL" id="AYJU01000016">
    <property type="protein sequence ID" value="EST54545.1"/>
    <property type="molecule type" value="Genomic_DNA"/>
</dbReference>
<evidence type="ECO:0000259" key="9">
    <source>
        <dbReference type="Pfam" id="PF25198"/>
    </source>
</evidence>
<evidence type="ECO:0000256" key="5">
    <source>
        <dbReference type="ARBA" id="ARBA00023136"/>
    </source>
</evidence>
<dbReference type="PANTHER" id="PTHR35789">
    <property type="entry name" value="SPORE GERMINATION PROTEIN B3"/>
    <property type="match status" value="1"/>
</dbReference>
<keyword evidence="6" id="KW-0564">Palmitate</keyword>
<dbReference type="HOGENOM" id="CLU_051140_3_1_9"/>
<gene>
    <name evidence="10" type="ORF">T458_12255</name>
</gene>
<dbReference type="STRING" id="1408254.T458_12255"/>
<proteinExistence type="inferred from homology"/>
<dbReference type="eggNOG" id="ENOG502Z9GR">
    <property type="taxonomic scope" value="Bacteria"/>
</dbReference>
<evidence type="ECO:0000313" key="10">
    <source>
        <dbReference type="EMBL" id="EST54545.1"/>
    </source>
</evidence>
<reference evidence="10 11" key="1">
    <citation type="journal article" date="2014" name="Genome Announc.">
        <title>Draft Genome Sequence of Brevibacillus panacihumi Strain W25, a Halotolerant Hydrocarbon-Degrading Bacterium.</title>
        <authorList>
            <person name="Wang X."/>
            <person name="Jin D."/>
            <person name="Zhou L."/>
            <person name="Wu L."/>
            <person name="An W."/>
            <person name="Chen Y."/>
            <person name="Zhao L."/>
        </authorList>
    </citation>
    <scope>NUCLEOTIDE SEQUENCE [LARGE SCALE GENOMIC DNA]</scope>
    <source>
        <strain evidence="10 11">W25</strain>
    </source>
</reference>
<dbReference type="PROSITE" id="PS51257">
    <property type="entry name" value="PROKAR_LIPOPROTEIN"/>
    <property type="match status" value="1"/>
</dbReference>
<comment type="caution">
    <text evidence="10">The sequence shown here is derived from an EMBL/GenBank/DDBJ whole genome shotgun (WGS) entry which is preliminary data.</text>
</comment>
<dbReference type="InterPro" id="IPR008844">
    <property type="entry name" value="Spore_GerAC-like"/>
</dbReference>
<feature type="domain" description="Spore germination GerAC-like C-terminal" evidence="8">
    <location>
        <begin position="206"/>
        <end position="376"/>
    </location>
</feature>
<evidence type="ECO:0000256" key="4">
    <source>
        <dbReference type="ARBA" id="ARBA00022729"/>
    </source>
</evidence>
<dbReference type="PANTHER" id="PTHR35789:SF1">
    <property type="entry name" value="SPORE GERMINATION PROTEIN B3"/>
    <property type="match status" value="1"/>
</dbReference>
<dbReference type="PATRIC" id="fig|1408254.3.peg.2417"/>
<dbReference type="InterPro" id="IPR038501">
    <property type="entry name" value="Spore_GerAC_C_sf"/>
</dbReference>
<evidence type="ECO:0000259" key="8">
    <source>
        <dbReference type="Pfam" id="PF05504"/>
    </source>
</evidence>
<name>V6M9L2_9BACL</name>
<organism evidence="10 11">
    <name type="scientific">Brevibacillus panacihumi W25</name>
    <dbReference type="NCBI Taxonomy" id="1408254"/>
    <lineage>
        <taxon>Bacteria</taxon>
        <taxon>Bacillati</taxon>
        <taxon>Bacillota</taxon>
        <taxon>Bacilli</taxon>
        <taxon>Bacillales</taxon>
        <taxon>Paenibacillaceae</taxon>
        <taxon>Brevibacillus</taxon>
    </lineage>
</organism>
<dbReference type="RefSeq" id="WP_023556383.1">
    <property type="nucleotide sequence ID" value="NZ_KI629782.1"/>
</dbReference>
<dbReference type="InterPro" id="IPR057336">
    <property type="entry name" value="GerAC_N"/>
</dbReference>
<protein>
    <recommendedName>
        <fullName evidence="12">Spore germination protein</fullName>
    </recommendedName>
</protein>
<comment type="similarity">
    <text evidence="2">Belongs to the GerABKC lipoprotein family.</text>
</comment>
<comment type="subcellular location">
    <subcellularLocation>
        <location evidence="1">Membrane</location>
        <topology evidence="1">Lipid-anchor</topology>
    </subcellularLocation>
</comment>
<evidence type="ECO:0000256" key="1">
    <source>
        <dbReference type="ARBA" id="ARBA00004635"/>
    </source>
</evidence>
<evidence type="ECO:0000256" key="6">
    <source>
        <dbReference type="ARBA" id="ARBA00023139"/>
    </source>
</evidence>
<accession>V6M9L2</accession>
<keyword evidence="11" id="KW-1185">Reference proteome</keyword>
<dbReference type="NCBIfam" id="TIGR02887">
    <property type="entry name" value="spore_ger_x_C"/>
    <property type="match status" value="1"/>
</dbReference>
<evidence type="ECO:0000256" key="3">
    <source>
        <dbReference type="ARBA" id="ARBA00022544"/>
    </source>
</evidence>
<feature type="domain" description="Spore germination protein N-terminal" evidence="9">
    <location>
        <begin position="35"/>
        <end position="197"/>
    </location>
</feature>
<keyword evidence="4" id="KW-0732">Signal</keyword>
<sequence>MRQGKIRRVPKREILLLLLSMLPVLLISGCEPTHVLDETTLITGMGFDLIKNDLYRATITAPVVSSMVSHKDQIVSATGSSLYGIMNSLDLQLDRRPRLGQLRIVLFSEDIARKGIYPIAGALDLVEVGIRPYIVIVSGNAYDLVNAAYPAQGNLGVYLYYTIYKNVRGEQLPSPTLHEFIRDYYGEGSDAILPYIEKKGDGIKIKGVALLKDDKFVGWVKPDKAFFIKLMRDQFRTGLFQLSIPTKDLKSVKNKGKMTPIVLDTIRSNQTVKLVSTNPPTFDVQIEMSARLAEMRYKVNFESKKVMRTIEREVEKNMEKKMAEVVKLLQKLDVDPIGFGEKYRSLSHAKNLKKEDWRKQFKQAKFTYKVKMNIIRLSVTN</sequence>
<dbReference type="GO" id="GO:0009847">
    <property type="term" value="P:spore germination"/>
    <property type="evidence" value="ECO:0007669"/>
    <property type="project" value="InterPro"/>
</dbReference>
<evidence type="ECO:0000256" key="7">
    <source>
        <dbReference type="ARBA" id="ARBA00023288"/>
    </source>
</evidence>
<dbReference type="Pfam" id="PF25198">
    <property type="entry name" value="Spore_GerAC_N"/>
    <property type="match status" value="1"/>
</dbReference>
<dbReference type="Pfam" id="PF05504">
    <property type="entry name" value="Spore_GerAC"/>
    <property type="match status" value="1"/>
</dbReference>
<keyword evidence="7" id="KW-0449">Lipoprotein</keyword>
<dbReference type="Proteomes" id="UP000017973">
    <property type="component" value="Unassembled WGS sequence"/>
</dbReference>
<evidence type="ECO:0000313" key="11">
    <source>
        <dbReference type="Proteomes" id="UP000017973"/>
    </source>
</evidence>